<keyword evidence="4" id="KW-0997">Cell inner membrane</keyword>
<sequence length="344" mass="35908">MSKAPRAFRLDDPDVVSLPQGETPAVTSGGVVVVPDEEPAAEVAGVAPRRRRMPWLGLLLSALGGLLLMGLGLALERMIAELFASHPAFGWLALGLAALAGLAFLGLLGREAAGVLRERRIEALRRRAAEARERKDDAAAEAVVRDLAALYARRPETASARAAIAALGDAIIDAPDRLAIAERELMTAMDREARRIVAEAARQVSLVTAVSPRAIVDVAFVLYASARLVRRIAALYGGRPGFLGFLRLSGHVLTHLTLTGSIAVGDGLLQQVMGLGLAARVSARLGEGVLNGLLTARVGLSAIAVCRPMPFAALEAPALVDVAASLFDRKAGEPAGAEAPGEAR</sequence>
<dbReference type="Pfam" id="PF05128">
    <property type="entry name" value="DUF697"/>
    <property type="match status" value="1"/>
</dbReference>
<keyword evidence="7 8" id="KW-0472">Membrane</keyword>
<feature type="transmembrane region" description="Helical" evidence="8">
    <location>
        <begin position="55"/>
        <end position="76"/>
    </location>
</feature>
<comment type="similarity">
    <text evidence="2">Belongs to the UPF0283 family.</text>
</comment>
<evidence type="ECO:0000313" key="9">
    <source>
        <dbReference type="EMBL" id="MDJ1158471.1"/>
    </source>
</evidence>
<keyword evidence="10" id="KW-1185">Reference proteome</keyword>
<dbReference type="PANTHER" id="PTHR39342:SF1">
    <property type="entry name" value="UPF0283 MEMBRANE PROTEIN YCJF"/>
    <property type="match status" value="1"/>
</dbReference>
<evidence type="ECO:0000256" key="2">
    <source>
        <dbReference type="ARBA" id="ARBA00008255"/>
    </source>
</evidence>
<reference evidence="9 10" key="1">
    <citation type="submission" date="2023-05" db="EMBL/GenBank/DDBJ databases">
        <title>Chelatococcus sp. nov., a moderately thermophilic bacterium isolated from hot spring microbial mat.</title>
        <authorList>
            <person name="Hu C.-J."/>
            <person name="Li W.-J."/>
        </authorList>
    </citation>
    <scope>NUCLEOTIDE SEQUENCE [LARGE SCALE GENOMIC DNA]</scope>
    <source>
        <strain evidence="9 10">SYSU G07232</strain>
    </source>
</reference>
<keyword evidence="3" id="KW-1003">Cell membrane</keyword>
<dbReference type="NCBIfam" id="TIGR01620">
    <property type="entry name" value="hyp_HI0043"/>
    <property type="match status" value="1"/>
</dbReference>
<name>A0ABT7AIQ1_9HYPH</name>
<keyword evidence="6 8" id="KW-1133">Transmembrane helix</keyword>
<evidence type="ECO:0000313" key="10">
    <source>
        <dbReference type="Proteomes" id="UP001321492"/>
    </source>
</evidence>
<evidence type="ECO:0000256" key="7">
    <source>
        <dbReference type="ARBA" id="ARBA00023136"/>
    </source>
</evidence>
<dbReference type="EMBL" id="JASJEV010000005">
    <property type="protein sequence ID" value="MDJ1158471.1"/>
    <property type="molecule type" value="Genomic_DNA"/>
</dbReference>
<comment type="subcellular location">
    <subcellularLocation>
        <location evidence="1">Cell inner membrane</location>
        <topology evidence="1">Multi-pass membrane protein</topology>
    </subcellularLocation>
</comment>
<proteinExistence type="inferred from homology"/>
<dbReference type="Proteomes" id="UP001321492">
    <property type="component" value="Unassembled WGS sequence"/>
</dbReference>
<organism evidence="9 10">
    <name type="scientific">Chelatococcus albus</name>
    <dbReference type="NCBI Taxonomy" id="3047466"/>
    <lineage>
        <taxon>Bacteria</taxon>
        <taxon>Pseudomonadati</taxon>
        <taxon>Pseudomonadota</taxon>
        <taxon>Alphaproteobacteria</taxon>
        <taxon>Hyphomicrobiales</taxon>
        <taxon>Chelatococcaceae</taxon>
        <taxon>Chelatococcus</taxon>
    </lineage>
</organism>
<evidence type="ECO:0000256" key="4">
    <source>
        <dbReference type="ARBA" id="ARBA00022519"/>
    </source>
</evidence>
<dbReference type="RefSeq" id="WP_283740466.1">
    <property type="nucleotide sequence ID" value="NZ_JASJEV010000005.1"/>
</dbReference>
<evidence type="ECO:0000256" key="6">
    <source>
        <dbReference type="ARBA" id="ARBA00022989"/>
    </source>
</evidence>
<evidence type="ECO:0000256" key="5">
    <source>
        <dbReference type="ARBA" id="ARBA00022692"/>
    </source>
</evidence>
<dbReference type="InterPro" id="IPR021147">
    <property type="entry name" value="DUF697"/>
</dbReference>
<feature type="transmembrane region" description="Helical" evidence="8">
    <location>
        <begin position="88"/>
        <end position="109"/>
    </location>
</feature>
<keyword evidence="5 8" id="KW-0812">Transmembrane</keyword>
<gene>
    <name evidence="9" type="ORF">QNA08_09515</name>
</gene>
<evidence type="ECO:0000256" key="8">
    <source>
        <dbReference type="SAM" id="Phobius"/>
    </source>
</evidence>
<comment type="caution">
    <text evidence="9">The sequence shown here is derived from an EMBL/GenBank/DDBJ whole genome shotgun (WGS) entry which is preliminary data.</text>
</comment>
<dbReference type="PANTHER" id="PTHR39342">
    <property type="entry name" value="UPF0283 MEMBRANE PROTEIN YCJF"/>
    <property type="match status" value="1"/>
</dbReference>
<protein>
    <submittedName>
        <fullName evidence="9">TIGR01620 family protein</fullName>
    </submittedName>
</protein>
<evidence type="ECO:0000256" key="1">
    <source>
        <dbReference type="ARBA" id="ARBA00004429"/>
    </source>
</evidence>
<accession>A0ABT7AIQ1</accession>
<dbReference type="InterPro" id="IPR006507">
    <property type="entry name" value="UPF0283"/>
</dbReference>
<evidence type="ECO:0000256" key="3">
    <source>
        <dbReference type="ARBA" id="ARBA00022475"/>
    </source>
</evidence>